<keyword evidence="7" id="KW-1185">Reference proteome</keyword>
<dbReference type="InterPro" id="IPR014748">
    <property type="entry name" value="Enoyl-CoA_hydra_C"/>
</dbReference>
<dbReference type="PANTHER" id="PTHR11941:SF169">
    <property type="entry name" value="(7AS)-7A-METHYL-1,5-DIOXO-2,3,5,6,7,7A-HEXAHYDRO-1H-INDENE-CARBOXYL-COA HYDROLASE"/>
    <property type="match status" value="1"/>
</dbReference>
<evidence type="ECO:0000256" key="4">
    <source>
        <dbReference type="RuleBase" id="RU003707"/>
    </source>
</evidence>
<reference evidence="7" key="1">
    <citation type="journal article" date="2019" name="Int. J. Syst. Evol. Microbiol.">
        <title>The Global Catalogue of Microorganisms (GCM) 10K type strain sequencing project: providing services to taxonomists for standard genome sequencing and annotation.</title>
        <authorList>
            <consortium name="The Broad Institute Genomics Platform"/>
            <consortium name="The Broad Institute Genome Sequencing Center for Infectious Disease"/>
            <person name="Wu L."/>
            <person name="Ma J."/>
        </authorList>
    </citation>
    <scope>NUCLEOTIDE SEQUENCE [LARGE SCALE GENOMIC DNA]</scope>
    <source>
        <strain evidence="7">JCM 17986</strain>
    </source>
</reference>
<dbReference type="CDD" id="cd06558">
    <property type="entry name" value="crotonase-like"/>
    <property type="match status" value="1"/>
</dbReference>
<dbReference type="Proteomes" id="UP001500466">
    <property type="component" value="Unassembled WGS sequence"/>
</dbReference>
<dbReference type="Gene3D" id="1.10.12.10">
    <property type="entry name" value="Lyase 2-enoyl-coa Hydratase, Chain A, domain 2"/>
    <property type="match status" value="1"/>
</dbReference>
<organism evidence="6 7">
    <name type="scientific">Yinghuangia aomiensis</name>
    <dbReference type="NCBI Taxonomy" id="676205"/>
    <lineage>
        <taxon>Bacteria</taxon>
        <taxon>Bacillati</taxon>
        <taxon>Actinomycetota</taxon>
        <taxon>Actinomycetes</taxon>
        <taxon>Kitasatosporales</taxon>
        <taxon>Streptomycetaceae</taxon>
        <taxon>Yinghuangia</taxon>
    </lineage>
</organism>
<dbReference type="RefSeq" id="WP_345675051.1">
    <property type="nucleotide sequence ID" value="NZ_BAABHS010000006.1"/>
</dbReference>
<dbReference type="Pfam" id="PF00378">
    <property type="entry name" value="ECH_1"/>
    <property type="match status" value="1"/>
</dbReference>
<evidence type="ECO:0000256" key="2">
    <source>
        <dbReference type="ARBA" id="ARBA00023098"/>
    </source>
</evidence>
<comment type="similarity">
    <text evidence="1 4">Belongs to the enoyl-CoA hydratase/isomerase family.</text>
</comment>
<accession>A0ABP9GZM1</accession>
<comment type="caution">
    <text evidence="6">The sequence shown here is derived from an EMBL/GenBank/DDBJ whole genome shotgun (WGS) entry which is preliminary data.</text>
</comment>
<sequence>MADTKDSSDGADGSTAKAGSDTPTVTHARHGRVLVISLRREHKRNAVDQQISDGIEAALDVLENDPDLWAGILTGTSTVFSAGTDLSAGYAPKTERGGQYGIIRRPRTKPLIAAVEGLALGGGFEIVLACDLVVAARGARFGLPEVRRGLLANCGAIFRAPRTLPLNVARELLVTGDPVDAERLHGLGVVNRLADPGHALDAAFELAERICLNSPTAVSQTLQAVERAVTADDDLGWQATEDGFRTVTASADAREGLTAFLEKRPPQWTGR</sequence>
<gene>
    <name evidence="6" type="ORF">GCM10023205_20600</name>
</gene>
<evidence type="ECO:0000313" key="6">
    <source>
        <dbReference type="EMBL" id="GAA4957986.1"/>
    </source>
</evidence>
<evidence type="ECO:0000313" key="7">
    <source>
        <dbReference type="Proteomes" id="UP001500466"/>
    </source>
</evidence>
<dbReference type="PROSITE" id="PS00166">
    <property type="entry name" value="ENOYL_COA_HYDRATASE"/>
    <property type="match status" value="1"/>
</dbReference>
<dbReference type="InterPro" id="IPR001753">
    <property type="entry name" value="Enoyl-CoA_hydra/iso"/>
</dbReference>
<evidence type="ECO:0000256" key="1">
    <source>
        <dbReference type="ARBA" id="ARBA00005254"/>
    </source>
</evidence>
<dbReference type="SUPFAM" id="SSF52096">
    <property type="entry name" value="ClpP/crotonase"/>
    <property type="match status" value="1"/>
</dbReference>
<dbReference type="Gene3D" id="3.90.226.10">
    <property type="entry name" value="2-enoyl-CoA Hydratase, Chain A, domain 1"/>
    <property type="match status" value="1"/>
</dbReference>
<name>A0ABP9GZM1_9ACTN</name>
<dbReference type="InterPro" id="IPR029045">
    <property type="entry name" value="ClpP/crotonase-like_dom_sf"/>
</dbReference>
<evidence type="ECO:0000256" key="3">
    <source>
        <dbReference type="ARBA" id="ARBA00023239"/>
    </source>
</evidence>
<keyword evidence="3" id="KW-0456">Lyase</keyword>
<dbReference type="EMBL" id="BAABHS010000006">
    <property type="protein sequence ID" value="GAA4957986.1"/>
    <property type="molecule type" value="Genomic_DNA"/>
</dbReference>
<protein>
    <submittedName>
        <fullName evidence="6">Crotonase/enoyl-CoA hydratase family protein</fullName>
    </submittedName>
</protein>
<evidence type="ECO:0000256" key="5">
    <source>
        <dbReference type="SAM" id="MobiDB-lite"/>
    </source>
</evidence>
<keyword evidence="2" id="KW-0443">Lipid metabolism</keyword>
<dbReference type="InterPro" id="IPR018376">
    <property type="entry name" value="Enoyl-CoA_hyd/isom_CS"/>
</dbReference>
<proteinExistence type="inferred from homology"/>
<dbReference type="PANTHER" id="PTHR11941">
    <property type="entry name" value="ENOYL-COA HYDRATASE-RELATED"/>
    <property type="match status" value="1"/>
</dbReference>
<feature type="region of interest" description="Disordered" evidence="5">
    <location>
        <begin position="1"/>
        <end position="24"/>
    </location>
</feature>